<dbReference type="EMBL" id="CP014229">
    <property type="protein sequence ID" value="AMD88696.1"/>
    <property type="molecule type" value="Genomic_DNA"/>
</dbReference>
<dbReference type="Pfam" id="PF02635">
    <property type="entry name" value="DsrE"/>
    <property type="match status" value="1"/>
</dbReference>
<name>A0A120KLL9_9BACT</name>
<protein>
    <submittedName>
        <fullName evidence="1">Uncharacterized protein</fullName>
    </submittedName>
</protein>
<dbReference type="InterPro" id="IPR027396">
    <property type="entry name" value="DsrEFH-like"/>
</dbReference>
<dbReference type="InterPro" id="IPR003787">
    <property type="entry name" value="Sulphur_relay_DsrE/F-like"/>
</dbReference>
<proteinExistence type="predicted"/>
<evidence type="ECO:0000313" key="2">
    <source>
        <dbReference type="Proteomes" id="UP000069241"/>
    </source>
</evidence>
<dbReference type="STRING" id="44742.AXF13_00365"/>
<evidence type="ECO:0000313" key="1">
    <source>
        <dbReference type="EMBL" id="AMD88696.1"/>
    </source>
</evidence>
<sequence>MNYDLCLHIDSNDPAMLRLVLKNAANYIKGLPGEKFQLAVVANGPAVILFTDGHADLRELAAPLLAQGVRVMLCANALADNKIDHARLWPGCSVVPAGLVEVVRLQREGFAYIKP</sequence>
<dbReference type="SUPFAM" id="SSF75169">
    <property type="entry name" value="DsrEFH-like"/>
    <property type="match status" value="1"/>
</dbReference>
<dbReference type="PANTHER" id="PTHR37691:SF1">
    <property type="entry name" value="BLR3518 PROTEIN"/>
    <property type="match status" value="1"/>
</dbReference>
<reference evidence="2" key="1">
    <citation type="submission" date="2016-02" db="EMBL/GenBank/DDBJ databases">
        <authorList>
            <person name="Holder M.E."/>
            <person name="Ajami N.J."/>
            <person name="Petrosino J.F."/>
        </authorList>
    </citation>
    <scope>NUCLEOTIDE SEQUENCE [LARGE SCALE GENOMIC DNA]</scope>
    <source>
        <strain evidence="2">CCUG 45958</strain>
    </source>
</reference>
<accession>A0A120KLL9</accession>
<dbReference type="PANTHER" id="PTHR37691">
    <property type="entry name" value="BLR3518 PROTEIN"/>
    <property type="match status" value="1"/>
</dbReference>
<dbReference type="RefSeq" id="WP_062251212.1">
    <property type="nucleotide sequence ID" value="NZ_CP014229.1"/>
</dbReference>
<dbReference type="KEGG" id="dfi:AXF13_00365"/>
<organism evidence="1 2">
    <name type="scientific">Desulfovibrio fairfieldensis</name>
    <dbReference type="NCBI Taxonomy" id="44742"/>
    <lineage>
        <taxon>Bacteria</taxon>
        <taxon>Pseudomonadati</taxon>
        <taxon>Thermodesulfobacteriota</taxon>
        <taxon>Desulfovibrionia</taxon>
        <taxon>Desulfovibrionales</taxon>
        <taxon>Desulfovibrionaceae</taxon>
        <taxon>Desulfovibrio</taxon>
    </lineage>
</organism>
<dbReference type="Gene3D" id="3.40.1260.10">
    <property type="entry name" value="DsrEFH-like"/>
    <property type="match status" value="1"/>
</dbReference>
<keyword evidence="2" id="KW-1185">Reference proteome</keyword>
<dbReference type="Proteomes" id="UP000069241">
    <property type="component" value="Chromosome"/>
</dbReference>
<gene>
    <name evidence="1" type="ORF">AXF13_00365</name>
</gene>
<dbReference type="AlphaFoldDB" id="A0A120KLL9"/>